<evidence type="ECO:0000256" key="1">
    <source>
        <dbReference type="SAM" id="Phobius"/>
    </source>
</evidence>
<gene>
    <name evidence="2" type="ORF">E1161_26165</name>
</gene>
<dbReference type="EMBL" id="SMKV01000059">
    <property type="protein sequence ID" value="TDC87207.1"/>
    <property type="molecule type" value="Genomic_DNA"/>
</dbReference>
<proteinExistence type="predicted"/>
<dbReference type="Proteomes" id="UP000294744">
    <property type="component" value="Unassembled WGS sequence"/>
</dbReference>
<evidence type="ECO:0000313" key="3">
    <source>
        <dbReference type="Proteomes" id="UP000294744"/>
    </source>
</evidence>
<dbReference type="AlphaFoldDB" id="A0A4R4U6X3"/>
<reference evidence="2 3" key="1">
    <citation type="submission" date="2019-03" db="EMBL/GenBank/DDBJ databases">
        <title>Draft genome sequences of novel Actinobacteria.</title>
        <authorList>
            <person name="Sahin N."/>
            <person name="Ay H."/>
            <person name="Saygin H."/>
        </authorList>
    </citation>
    <scope>NUCLEOTIDE SEQUENCE [LARGE SCALE GENOMIC DNA]</scope>
    <source>
        <strain evidence="2 3">16K404</strain>
    </source>
</reference>
<keyword evidence="3" id="KW-1185">Reference proteome</keyword>
<comment type="caution">
    <text evidence="2">The sequence shown here is derived from an EMBL/GenBank/DDBJ whole genome shotgun (WGS) entry which is preliminary data.</text>
</comment>
<accession>A0A4R4U6X3</accession>
<keyword evidence="1" id="KW-0812">Transmembrane</keyword>
<organism evidence="2 3">
    <name type="scientific">Saccharopolyspora aridisoli</name>
    <dbReference type="NCBI Taxonomy" id="2530385"/>
    <lineage>
        <taxon>Bacteria</taxon>
        <taxon>Bacillati</taxon>
        <taxon>Actinomycetota</taxon>
        <taxon>Actinomycetes</taxon>
        <taxon>Pseudonocardiales</taxon>
        <taxon>Pseudonocardiaceae</taxon>
        <taxon>Saccharopolyspora</taxon>
    </lineage>
</organism>
<sequence>MRSGREYLGDVNPSPVPDVTRLLRVVGAHAFALAGLAAFIGWVALAMCLALAGFGLVLAPIRW</sequence>
<name>A0A4R4U6X3_9PSEU</name>
<evidence type="ECO:0000313" key="2">
    <source>
        <dbReference type="EMBL" id="TDC87207.1"/>
    </source>
</evidence>
<keyword evidence="1" id="KW-0472">Membrane</keyword>
<feature type="transmembrane region" description="Helical" evidence="1">
    <location>
        <begin position="30"/>
        <end position="59"/>
    </location>
</feature>
<keyword evidence="1" id="KW-1133">Transmembrane helix</keyword>
<protein>
    <submittedName>
        <fullName evidence="2">Uncharacterized protein</fullName>
    </submittedName>
</protein>
<dbReference type="RefSeq" id="WP_132627403.1">
    <property type="nucleotide sequence ID" value="NZ_SMKV01000059.1"/>
</dbReference>